<organism evidence="5 6">
    <name type="scientific">Candidatus Hydrogenisulfobacillus filiaventi</name>
    <dbReference type="NCBI Taxonomy" id="2707344"/>
    <lineage>
        <taxon>Bacteria</taxon>
        <taxon>Bacillati</taxon>
        <taxon>Bacillota</taxon>
        <taxon>Clostridia</taxon>
        <taxon>Eubacteriales</taxon>
        <taxon>Clostridiales Family XVII. Incertae Sedis</taxon>
        <taxon>Candidatus Hydrogenisulfobacillus</taxon>
    </lineage>
</organism>
<evidence type="ECO:0000313" key="5">
    <source>
        <dbReference type="EMBL" id="CAB1129538.1"/>
    </source>
</evidence>
<evidence type="ECO:0000313" key="6">
    <source>
        <dbReference type="Proteomes" id="UP000503399"/>
    </source>
</evidence>
<dbReference type="PROSITE" id="PS51294">
    <property type="entry name" value="HTH_MYB"/>
    <property type="match status" value="1"/>
</dbReference>
<evidence type="ECO:0000259" key="3">
    <source>
        <dbReference type="PROSITE" id="PS50090"/>
    </source>
</evidence>
<gene>
    <name evidence="5" type="ORF">R50_2041</name>
</gene>
<dbReference type="KEGG" id="hfv:R50_2041"/>
<evidence type="ECO:0000256" key="2">
    <source>
        <dbReference type="SAM" id="MobiDB-lite"/>
    </source>
</evidence>
<dbReference type="InterPro" id="IPR001005">
    <property type="entry name" value="SANT/Myb"/>
</dbReference>
<dbReference type="AlphaFoldDB" id="A0A6F8ZIB8"/>
<feature type="domain" description="Myb-like" evidence="3">
    <location>
        <begin position="54"/>
        <end position="89"/>
    </location>
</feature>
<dbReference type="InterPro" id="IPR051651">
    <property type="entry name" value="DMTF1_DNA-bind_reg"/>
</dbReference>
<feature type="domain" description="Myb-like" evidence="3">
    <location>
        <begin position="110"/>
        <end position="151"/>
    </location>
</feature>
<protein>
    <submittedName>
        <fullName evidence="5">Uncharacterized protein</fullName>
    </submittedName>
</protein>
<dbReference type="Proteomes" id="UP000503399">
    <property type="component" value="Chromosome"/>
</dbReference>
<dbReference type="SMART" id="SM00717">
    <property type="entry name" value="SANT"/>
    <property type="match status" value="2"/>
</dbReference>
<dbReference type="SUPFAM" id="SSF46689">
    <property type="entry name" value="Homeodomain-like"/>
    <property type="match status" value="2"/>
</dbReference>
<reference evidence="5 6" key="1">
    <citation type="submission" date="2020-02" db="EMBL/GenBank/DDBJ databases">
        <authorList>
            <person name="Hogendoorn C."/>
        </authorList>
    </citation>
    <scope>NUCLEOTIDE SEQUENCE [LARGE SCALE GENOMIC DNA]</scope>
    <source>
        <strain evidence="5">R501</strain>
    </source>
</reference>
<dbReference type="Pfam" id="PF13921">
    <property type="entry name" value="Myb_DNA-bind_6"/>
    <property type="match status" value="1"/>
</dbReference>
<dbReference type="GO" id="GO:0003700">
    <property type="term" value="F:DNA-binding transcription factor activity"/>
    <property type="evidence" value="ECO:0007669"/>
    <property type="project" value="TreeGrafter"/>
</dbReference>
<dbReference type="PANTHER" id="PTHR46380:SF2">
    <property type="entry name" value="CYCLIN-D-BINDING MYB-LIKE TRANSCRIPTION FACTOR 1"/>
    <property type="match status" value="1"/>
</dbReference>
<dbReference type="Gene3D" id="1.10.10.60">
    <property type="entry name" value="Homeodomain-like"/>
    <property type="match status" value="2"/>
</dbReference>
<accession>A0A6F8ZIB8</accession>
<dbReference type="InterPro" id="IPR017930">
    <property type="entry name" value="Myb_dom"/>
</dbReference>
<dbReference type="CDD" id="cd00167">
    <property type="entry name" value="SANT"/>
    <property type="match status" value="2"/>
</dbReference>
<dbReference type="Pfam" id="PF00249">
    <property type="entry name" value="Myb_DNA-binding"/>
    <property type="match status" value="1"/>
</dbReference>
<dbReference type="InterPro" id="IPR009057">
    <property type="entry name" value="Homeodomain-like_sf"/>
</dbReference>
<evidence type="ECO:0000256" key="1">
    <source>
        <dbReference type="ARBA" id="ARBA00023125"/>
    </source>
</evidence>
<dbReference type="GO" id="GO:0000976">
    <property type="term" value="F:transcription cis-regulatory region binding"/>
    <property type="evidence" value="ECO:0007669"/>
    <property type="project" value="TreeGrafter"/>
</dbReference>
<name>A0A6F8ZIB8_9FIRM</name>
<evidence type="ECO:0000259" key="4">
    <source>
        <dbReference type="PROSITE" id="PS51294"/>
    </source>
</evidence>
<keyword evidence="1" id="KW-0238">DNA-binding</keyword>
<dbReference type="PROSITE" id="PS50090">
    <property type="entry name" value="MYB_LIKE"/>
    <property type="match status" value="2"/>
</dbReference>
<feature type="domain" description="HTH myb-type" evidence="4">
    <location>
        <begin position="109"/>
        <end position="155"/>
    </location>
</feature>
<dbReference type="EMBL" id="LR778114">
    <property type="protein sequence ID" value="CAB1129538.1"/>
    <property type="molecule type" value="Genomic_DNA"/>
</dbReference>
<keyword evidence="6" id="KW-1185">Reference proteome</keyword>
<feature type="region of interest" description="Disordered" evidence="2">
    <location>
        <begin position="96"/>
        <end position="133"/>
    </location>
</feature>
<sequence>MPIRVHRICGHDETLWVQPPIWYIRRVAEAEPCLLCAKGWGDDPSARRQRVVEWTAEEDRSIVEGIRKGEAWGAIALRIGRSPSSVRDRAIRMGWYSNHSRSSSPPEARPWSEEETRRLRHGKERGLSWTDIASQLGRTPEAARKRWQLVKHRPVR</sequence>
<proteinExistence type="predicted"/>
<dbReference type="PANTHER" id="PTHR46380">
    <property type="entry name" value="CYCLIN-D-BINDING MYB-LIKE TRANSCRIPTION FACTOR 1"/>
    <property type="match status" value="1"/>
</dbReference>